<dbReference type="Proteomes" id="UP000703269">
    <property type="component" value="Unassembled WGS sequence"/>
</dbReference>
<reference evidence="1 2" key="1">
    <citation type="submission" date="2021-08" db="EMBL/GenBank/DDBJ databases">
        <title>Draft Genome Sequence of Phanerochaete sordida strain YK-624.</title>
        <authorList>
            <person name="Mori T."/>
            <person name="Dohra H."/>
            <person name="Suzuki T."/>
            <person name="Kawagishi H."/>
            <person name="Hirai H."/>
        </authorList>
    </citation>
    <scope>NUCLEOTIDE SEQUENCE [LARGE SCALE GENOMIC DNA]</scope>
    <source>
        <strain evidence="1 2">YK-624</strain>
    </source>
</reference>
<evidence type="ECO:0000313" key="2">
    <source>
        <dbReference type="Proteomes" id="UP000703269"/>
    </source>
</evidence>
<dbReference type="AlphaFoldDB" id="A0A9P3GDT3"/>
<gene>
    <name evidence="1" type="ORF">PsYK624_090890</name>
</gene>
<dbReference type="EMBL" id="BPQB01000029">
    <property type="protein sequence ID" value="GJE92930.1"/>
    <property type="molecule type" value="Genomic_DNA"/>
</dbReference>
<organism evidence="1 2">
    <name type="scientific">Phanerochaete sordida</name>
    <dbReference type="NCBI Taxonomy" id="48140"/>
    <lineage>
        <taxon>Eukaryota</taxon>
        <taxon>Fungi</taxon>
        <taxon>Dikarya</taxon>
        <taxon>Basidiomycota</taxon>
        <taxon>Agaricomycotina</taxon>
        <taxon>Agaricomycetes</taxon>
        <taxon>Polyporales</taxon>
        <taxon>Phanerochaetaceae</taxon>
        <taxon>Phanerochaete</taxon>
    </lineage>
</organism>
<protein>
    <submittedName>
        <fullName evidence="1">Uncharacterized protein</fullName>
    </submittedName>
</protein>
<keyword evidence="2" id="KW-1185">Reference proteome</keyword>
<evidence type="ECO:0000313" key="1">
    <source>
        <dbReference type="EMBL" id="GJE92930.1"/>
    </source>
</evidence>
<name>A0A9P3GDT3_9APHY</name>
<comment type="caution">
    <text evidence="1">The sequence shown here is derived from an EMBL/GenBank/DDBJ whole genome shotgun (WGS) entry which is preliminary data.</text>
</comment>
<sequence>MHRVLYIYQHRHVPGRRLYIEGNACAQIAFVRKGMLAGPFSVASMYRRRRSTFLCHASQESHSRQIFFAYSQPGANFQITESPGIKTKPTLPGPVTWSSIAKKGRK</sequence>
<proteinExistence type="predicted"/>
<accession>A0A9P3GDT3</accession>